<dbReference type="Gene3D" id="3.40.50.1820">
    <property type="entry name" value="alpha/beta hydrolase"/>
    <property type="match status" value="1"/>
</dbReference>
<comment type="similarity">
    <text evidence="2 6">Belongs to the peptidase S9A family.</text>
</comment>
<organism evidence="9 10">
    <name type="scientific">Toxoplasma gondii GAB2-2007-GAL-DOM2</name>
    <dbReference type="NCBI Taxonomy" id="1130820"/>
    <lineage>
        <taxon>Eukaryota</taxon>
        <taxon>Sar</taxon>
        <taxon>Alveolata</taxon>
        <taxon>Apicomplexa</taxon>
        <taxon>Conoidasida</taxon>
        <taxon>Coccidia</taxon>
        <taxon>Eucoccidiorida</taxon>
        <taxon>Eimeriorina</taxon>
        <taxon>Sarcocystidae</taxon>
        <taxon>Toxoplasma</taxon>
    </lineage>
</organism>
<dbReference type="Pfam" id="PF00326">
    <property type="entry name" value="Peptidase_S9"/>
    <property type="match status" value="1"/>
</dbReference>
<evidence type="ECO:0000256" key="4">
    <source>
        <dbReference type="ARBA" id="ARBA00022801"/>
    </source>
</evidence>
<dbReference type="FunFam" id="2.130.10.120:FF:000001">
    <property type="entry name" value="Prolyl endopeptidase"/>
    <property type="match status" value="1"/>
</dbReference>
<dbReference type="GO" id="GO:0070012">
    <property type="term" value="F:oligopeptidase activity"/>
    <property type="evidence" value="ECO:0007669"/>
    <property type="project" value="TreeGrafter"/>
</dbReference>
<dbReference type="Pfam" id="PF02897">
    <property type="entry name" value="Peptidase_S9_N"/>
    <property type="match status" value="1"/>
</dbReference>
<dbReference type="GO" id="GO:0004252">
    <property type="term" value="F:serine-type endopeptidase activity"/>
    <property type="evidence" value="ECO:0007669"/>
    <property type="project" value="UniProtKB-UniRule"/>
</dbReference>
<dbReference type="PANTHER" id="PTHR42881">
    <property type="entry name" value="PROLYL ENDOPEPTIDASE"/>
    <property type="match status" value="1"/>
</dbReference>
<comment type="caution">
    <text evidence="9">The sequence shown here is derived from an EMBL/GenBank/DDBJ whole genome shotgun (WGS) entry which is preliminary data.</text>
</comment>
<comment type="catalytic activity">
    <reaction evidence="1">
        <text>Hydrolysis of Pro-|-Xaa &gt;&gt; Ala-|-Xaa in oligopeptides.</text>
        <dbReference type="EC" id="3.4.21.26"/>
    </reaction>
</comment>
<accession>A0A086K6N4</accession>
<dbReference type="Gene3D" id="2.130.10.120">
    <property type="entry name" value="Prolyl oligopeptidase, N-terminal domain"/>
    <property type="match status" value="1"/>
</dbReference>
<dbReference type="FunFam" id="3.40.50.1820:FF:000005">
    <property type="entry name" value="Prolyl endopeptidase"/>
    <property type="match status" value="1"/>
</dbReference>
<proteinExistence type="inferred from homology"/>
<evidence type="ECO:0000256" key="2">
    <source>
        <dbReference type="ARBA" id="ARBA00005228"/>
    </source>
</evidence>
<evidence type="ECO:0000313" key="10">
    <source>
        <dbReference type="Proteomes" id="UP000028837"/>
    </source>
</evidence>
<dbReference type="Proteomes" id="UP000028837">
    <property type="component" value="Unassembled WGS sequence"/>
</dbReference>
<dbReference type="PANTHER" id="PTHR42881:SF2">
    <property type="entry name" value="PROLYL ENDOPEPTIDASE"/>
    <property type="match status" value="1"/>
</dbReference>
<dbReference type="GO" id="GO:0006508">
    <property type="term" value="P:proteolysis"/>
    <property type="evidence" value="ECO:0007669"/>
    <property type="project" value="UniProtKB-KW"/>
</dbReference>
<gene>
    <name evidence="9" type="ORF">TGDOM2_286120</name>
</gene>
<dbReference type="InterPro" id="IPR002471">
    <property type="entry name" value="Pept_S9_AS"/>
</dbReference>
<dbReference type="OrthoDB" id="248387at2759"/>
<reference evidence="9 10" key="1">
    <citation type="submission" date="2014-02" db="EMBL/GenBank/DDBJ databases">
        <authorList>
            <person name="Sibley D."/>
            <person name="Venepally P."/>
            <person name="Karamycheva S."/>
            <person name="Hadjithomas M."/>
            <person name="Khan A."/>
            <person name="Brunk B."/>
            <person name="Roos D."/>
            <person name="Caler E."/>
            <person name="Lorenzi H."/>
        </authorList>
    </citation>
    <scope>NUCLEOTIDE SEQUENCE [LARGE SCALE GENOMIC DNA]</scope>
    <source>
        <strain evidence="9 10">GAB2-2007-GAL-DOM2</strain>
    </source>
</reference>
<protein>
    <recommendedName>
        <fullName evidence="6">Prolyl endopeptidase</fullName>
        <ecNumber evidence="6">3.4.21.-</ecNumber>
    </recommendedName>
</protein>
<dbReference type="SUPFAM" id="SSF53474">
    <property type="entry name" value="alpha/beta-Hydrolases"/>
    <property type="match status" value="1"/>
</dbReference>
<keyword evidence="3 6" id="KW-0645">Protease</keyword>
<sequence>MLTTWLSVRCCSLIHIGEGRTTRQSFSYMSHFMRPFCRRKLSFLTSFSGHSPTRSDIQVAPLRTESCVAATRGARPHHFLPRATHCSSASSTMVAAGVSHGNRSLTYFPARRDESVVERHFGETVADPYRWLENPDSEETKEFVEEQNNVSRPLYRTPIREKFFAKLEQIYDYPKYGVPFREGDMWFHWYNTGLQNQHVLYGRKSLTDETAEVVLDPNSWTEDGTAAVGNVVFTDDGSLMAYTRSERGSDWKRIFVKRVTDGYLFPDVLKHVKFSSLAWSPDNRGFFYNRYDVDDEDQDDSGRANAQHDFQKAFYHKLGTDQKEDILILAFPDQPKWLSEITVSWDHRFLIAGIAESCSPTNQVWIADLDTIRTSNAQGMFDFSKLKWNKIIENFDAGYEYLTNDGTEFVFLTNKDAPLYKLVKIDLAKPEEASWKTLIEERTELLSSADVVDGDKLVLHYFRDVTSQLEVRNLHTGKLLGEISLPLGSVKKISGERRFPHLLFSFTSFTTPSDIYQVNVAAAAKSGDWTPTLYRQTKLDGADLSQLEVRQEFFDGKDGTKIPMFIVHKKGIKRDGSNPANLYGYGGFNISITPFFSASWVVAMLNLGMIMAVANIRGGGEYGRAWYEAAIKTKKQVSYDDFQQAAEYLIAQKYTSPQRLAIEGGSNGGLLVGACINQRPDLYGAAIIHVGVLDLLRFHKFTIGHAWTSDYGNPENEEEFPAILAISPLHNIGKGRGKGKGHQYPAVLLLTGDHDDRVSPFHSLKYIAELQHSVGSSPKQTNPLVIRVDTNTGHGAGKPVKKTIEEAADVYGFLANALHIQWHEQ</sequence>
<dbReference type="EMBL" id="AHZU02000798">
    <property type="protein sequence ID" value="KFG40052.1"/>
    <property type="molecule type" value="Genomic_DNA"/>
</dbReference>
<dbReference type="EC" id="3.4.21.-" evidence="6"/>
<evidence type="ECO:0000256" key="5">
    <source>
        <dbReference type="ARBA" id="ARBA00022825"/>
    </source>
</evidence>
<keyword evidence="5 6" id="KW-0720">Serine protease</keyword>
<dbReference type="VEuPathDB" id="ToxoDB:TGDOM2_286120"/>
<evidence type="ECO:0000313" key="9">
    <source>
        <dbReference type="EMBL" id="KFG40052.1"/>
    </source>
</evidence>
<feature type="domain" description="Peptidase S9 prolyl oligopeptidase catalytic" evidence="7">
    <location>
        <begin position="597"/>
        <end position="819"/>
    </location>
</feature>
<dbReference type="GO" id="GO:0005829">
    <property type="term" value="C:cytosol"/>
    <property type="evidence" value="ECO:0007669"/>
    <property type="project" value="TreeGrafter"/>
</dbReference>
<dbReference type="SUPFAM" id="SSF50993">
    <property type="entry name" value="Peptidase/esterase 'gauge' domain"/>
    <property type="match status" value="1"/>
</dbReference>
<dbReference type="InterPro" id="IPR002470">
    <property type="entry name" value="Peptidase_S9A"/>
</dbReference>
<evidence type="ECO:0000256" key="1">
    <source>
        <dbReference type="ARBA" id="ARBA00001070"/>
    </source>
</evidence>
<dbReference type="AlphaFoldDB" id="A0A086K6N4"/>
<dbReference type="InterPro" id="IPR023302">
    <property type="entry name" value="Pept_S9A_N"/>
</dbReference>
<dbReference type="PROSITE" id="PS00708">
    <property type="entry name" value="PRO_ENDOPEP_SER"/>
    <property type="match status" value="1"/>
</dbReference>
<dbReference type="PRINTS" id="PR00862">
    <property type="entry name" value="PROLIGOPTASE"/>
</dbReference>
<dbReference type="InterPro" id="IPR029058">
    <property type="entry name" value="AB_hydrolase_fold"/>
</dbReference>
<dbReference type="InterPro" id="IPR051167">
    <property type="entry name" value="Prolyl_oligopep/macrocyclase"/>
</dbReference>
<name>A0A086K6N4_TOXGO</name>
<evidence type="ECO:0000256" key="3">
    <source>
        <dbReference type="ARBA" id="ARBA00022670"/>
    </source>
</evidence>
<evidence type="ECO:0000259" key="7">
    <source>
        <dbReference type="Pfam" id="PF00326"/>
    </source>
</evidence>
<keyword evidence="4 6" id="KW-0378">Hydrolase</keyword>
<evidence type="ECO:0000259" key="8">
    <source>
        <dbReference type="Pfam" id="PF02897"/>
    </source>
</evidence>
<dbReference type="InterPro" id="IPR001375">
    <property type="entry name" value="Peptidase_S9_cat"/>
</dbReference>
<evidence type="ECO:0000256" key="6">
    <source>
        <dbReference type="RuleBase" id="RU368024"/>
    </source>
</evidence>
<feature type="domain" description="Peptidase S9A N-terminal" evidence="8">
    <location>
        <begin position="109"/>
        <end position="523"/>
    </location>
</feature>